<organism evidence="3 4">
    <name type="scientific">Larimichthys crocea</name>
    <name type="common">Large yellow croaker</name>
    <name type="synonym">Pseudosciaena crocea</name>
    <dbReference type="NCBI Taxonomy" id="215358"/>
    <lineage>
        <taxon>Eukaryota</taxon>
        <taxon>Metazoa</taxon>
        <taxon>Chordata</taxon>
        <taxon>Craniata</taxon>
        <taxon>Vertebrata</taxon>
        <taxon>Euteleostomi</taxon>
        <taxon>Actinopterygii</taxon>
        <taxon>Neopterygii</taxon>
        <taxon>Teleostei</taxon>
        <taxon>Neoteleostei</taxon>
        <taxon>Acanthomorphata</taxon>
        <taxon>Eupercaria</taxon>
        <taxon>Sciaenidae</taxon>
        <taxon>Larimichthys</taxon>
    </lineage>
</organism>
<name>A0A644EYF4_LARCR</name>
<keyword evidence="2" id="KW-1133">Transmembrane helix</keyword>
<protein>
    <submittedName>
        <fullName evidence="3">Uncharacterized protein</fullName>
    </submittedName>
</protein>
<evidence type="ECO:0000313" key="4">
    <source>
        <dbReference type="Proteomes" id="UP000424527"/>
    </source>
</evidence>
<reference evidence="3 4" key="1">
    <citation type="submission" date="2019-07" db="EMBL/GenBank/DDBJ databases">
        <title>Chromosome genome assembly for large yellow croaker.</title>
        <authorList>
            <person name="Xiao S."/>
        </authorList>
    </citation>
    <scope>NUCLEOTIDE SEQUENCE [LARGE SCALE GENOMIC DNA]</scope>
    <source>
        <strain evidence="3">JMULYC20181020</strain>
        <tissue evidence="3">Muscle</tissue>
    </source>
</reference>
<keyword evidence="2" id="KW-0812">Transmembrane</keyword>
<accession>A0A644EYF4</accession>
<evidence type="ECO:0000256" key="1">
    <source>
        <dbReference type="SAM" id="MobiDB-lite"/>
    </source>
</evidence>
<sequence length="330" mass="36721">MTAVLYNCLLLKSRTLTDHEKTNLDHVGVSYIPHEEYVLIGPKGGDFTSPMTIELTHYHHLDNLAPSTQAPSNTVTVDNQTSEGHVEAQTVRDGAVENTMLHVAETVSEVTATEQAAAHSESQATQDTETSAVKTETVPMTETITTTTATTTKPKSTPNSNAHIWIYVGTAMIVFVLVAVMITIMCDQENDPKEDDDTDDTEMDDDRRIRLFGRATYSDIVCNNPNPIPIELMAIRERGINTQWDQFTQFELGRWNLGLDEVQKELSALSKDTDLKLYDTVLAIAQDENVMLTTKILTKSPQLKHALKSKAVIPESKPLRDAIRMVFMCL</sequence>
<dbReference type="AlphaFoldDB" id="A0A644EYF4"/>
<feature type="compositionally biased region" description="Polar residues" evidence="1">
    <location>
        <begin position="114"/>
        <end position="133"/>
    </location>
</feature>
<feature type="region of interest" description="Disordered" evidence="1">
    <location>
        <begin position="114"/>
        <end position="135"/>
    </location>
</feature>
<gene>
    <name evidence="3" type="ORF">D5F01_LYC25351</name>
</gene>
<evidence type="ECO:0000313" key="3">
    <source>
        <dbReference type="EMBL" id="KAE8276944.1"/>
    </source>
</evidence>
<evidence type="ECO:0000256" key="2">
    <source>
        <dbReference type="SAM" id="Phobius"/>
    </source>
</evidence>
<keyword evidence="4" id="KW-1185">Reference proteome</keyword>
<feature type="transmembrane region" description="Helical" evidence="2">
    <location>
        <begin position="164"/>
        <end position="184"/>
    </location>
</feature>
<comment type="caution">
    <text evidence="3">The sequence shown here is derived from an EMBL/GenBank/DDBJ whole genome shotgun (WGS) entry which is preliminary data.</text>
</comment>
<dbReference type="Proteomes" id="UP000424527">
    <property type="component" value="Unassembled WGS sequence"/>
</dbReference>
<dbReference type="EMBL" id="REGW02002381">
    <property type="protein sequence ID" value="KAE8276944.1"/>
    <property type="molecule type" value="Genomic_DNA"/>
</dbReference>
<proteinExistence type="predicted"/>
<keyword evidence="2" id="KW-0472">Membrane</keyword>